<protein>
    <submittedName>
        <fullName evidence="1">Uncharacterized protein</fullName>
    </submittedName>
</protein>
<name>A0A2D4MAJ4_9SAUR</name>
<proteinExistence type="predicted"/>
<accession>A0A2D4MAJ4</accession>
<dbReference type="AlphaFoldDB" id="A0A2D4MAJ4"/>
<dbReference type="EMBL" id="IACM01075720">
    <property type="protein sequence ID" value="LAB30017.1"/>
    <property type="molecule type" value="Transcribed_RNA"/>
</dbReference>
<reference evidence="1" key="1">
    <citation type="submission" date="2017-07" db="EMBL/GenBank/DDBJ databases">
        <authorList>
            <person name="Mikheyev A."/>
            <person name="Grau M."/>
        </authorList>
    </citation>
    <scope>NUCLEOTIDE SEQUENCE</scope>
    <source>
        <tissue evidence="1">Venom_gland</tissue>
    </source>
</reference>
<dbReference type="EMBL" id="IACM01075722">
    <property type="protein sequence ID" value="LAB30020.1"/>
    <property type="molecule type" value="Transcribed_RNA"/>
</dbReference>
<sequence>MPCVWLYDQFQCLLKECNVSQQVIGHFDKDSQESNFPTFPAPLFFLAPMFCQKRKKRRKKRKKKDKEIAPLTFCLLSTFKSCETECCGKCVRLTYIIYICMLLNVIRRKPKRQSYIEVTRLHKSPSPSQSVKLTPACVHKCVSVCECV</sequence>
<dbReference type="EMBL" id="IACM01075721">
    <property type="protein sequence ID" value="LAB30019.1"/>
    <property type="molecule type" value="Transcribed_RNA"/>
</dbReference>
<reference evidence="1" key="2">
    <citation type="submission" date="2017-11" db="EMBL/GenBank/DDBJ databases">
        <title>Coralsnake Venomics: Analyses of Venom Gland Transcriptomes and Proteomes of Six Brazilian Taxa.</title>
        <authorList>
            <person name="Aird S.D."/>
            <person name="Jorge da Silva N."/>
            <person name="Qiu L."/>
            <person name="Villar-Briones A."/>
            <person name="Aparecida-Saddi V."/>
            <person name="Campos-Telles M.P."/>
            <person name="Grau M."/>
            <person name="Mikheyev A.S."/>
        </authorList>
    </citation>
    <scope>NUCLEOTIDE SEQUENCE</scope>
    <source>
        <tissue evidence="1">Venom_gland</tissue>
    </source>
</reference>
<evidence type="ECO:0000313" key="1">
    <source>
        <dbReference type="EMBL" id="LAB30019.1"/>
    </source>
</evidence>
<organism evidence="1">
    <name type="scientific">Micrurus spixii</name>
    <name type="common">Amazon coral snake</name>
    <dbReference type="NCBI Taxonomy" id="129469"/>
    <lineage>
        <taxon>Eukaryota</taxon>
        <taxon>Metazoa</taxon>
        <taxon>Chordata</taxon>
        <taxon>Craniata</taxon>
        <taxon>Vertebrata</taxon>
        <taxon>Euteleostomi</taxon>
        <taxon>Lepidosauria</taxon>
        <taxon>Squamata</taxon>
        <taxon>Bifurcata</taxon>
        <taxon>Unidentata</taxon>
        <taxon>Episquamata</taxon>
        <taxon>Toxicofera</taxon>
        <taxon>Serpentes</taxon>
        <taxon>Colubroidea</taxon>
        <taxon>Elapidae</taxon>
        <taxon>Elapinae</taxon>
        <taxon>Micrurus</taxon>
    </lineage>
</organism>